<dbReference type="PANTHER" id="PTHR30472:SF24">
    <property type="entry name" value="FERRIC ENTEROBACTIN TRANSPORT SYSTEM PERMEASE PROTEIN FEPG"/>
    <property type="match status" value="1"/>
</dbReference>
<evidence type="ECO:0000256" key="6">
    <source>
        <dbReference type="ARBA" id="ARBA00022989"/>
    </source>
</evidence>
<evidence type="ECO:0000313" key="9">
    <source>
        <dbReference type="EMBL" id="PXA68449.1"/>
    </source>
</evidence>
<feature type="transmembrane region" description="Helical" evidence="8">
    <location>
        <begin position="133"/>
        <end position="154"/>
    </location>
</feature>
<sequence length="348" mass="34340">MSVLRLGPVSAIVRPRTAIVTAAAILVAVGLAVVSLGIGDFSLTPPRVLQVLFGGGTAREELIVNTLRLPRAALALVIGAALGISGAIVQTTARNALASPDLLGITSGASAGAVAVIVLGGTSGQAAGLLRSVGVPVAAVVGGLVAATVVALILRVVDANGVQPLLVGVGVSAFFGGLVSWMMIAASIDDAARVNVWLTGSLNNRSWPELAAAGTVTIVGLAALVPLAPRLATLSLGPETARSLGLRPGPTVTGLLLISVVMVSAATAVAGPIAFVALVAPHLARMASRSPTPPLLASATIGALVVVGSDLVARTVLTPIILPVGAVTAAVGAPFLLWLLVRGRKASA</sequence>
<dbReference type="CDD" id="cd06550">
    <property type="entry name" value="TM_ABC_iron-siderophores_like"/>
    <property type="match status" value="1"/>
</dbReference>
<feature type="transmembrane region" description="Helical" evidence="8">
    <location>
        <begin position="166"/>
        <end position="189"/>
    </location>
</feature>
<keyword evidence="5 8" id="KW-0812">Transmembrane</keyword>
<dbReference type="Proteomes" id="UP000246722">
    <property type="component" value="Unassembled WGS sequence"/>
</dbReference>
<proteinExistence type="inferred from homology"/>
<evidence type="ECO:0000313" key="10">
    <source>
        <dbReference type="Proteomes" id="UP000246722"/>
    </source>
</evidence>
<accession>A0A317ZTH6</accession>
<keyword evidence="10" id="KW-1185">Reference proteome</keyword>
<comment type="similarity">
    <text evidence="2">Belongs to the binding-protein-dependent transport system permease family. FecCD subfamily.</text>
</comment>
<dbReference type="Pfam" id="PF01032">
    <property type="entry name" value="FecCD"/>
    <property type="match status" value="1"/>
</dbReference>
<dbReference type="OrthoDB" id="4455417at2"/>
<evidence type="ECO:0000256" key="1">
    <source>
        <dbReference type="ARBA" id="ARBA00004651"/>
    </source>
</evidence>
<keyword evidence="4" id="KW-1003">Cell membrane</keyword>
<evidence type="ECO:0000256" key="7">
    <source>
        <dbReference type="ARBA" id="ARBA00023136"/>
    </source>
</evidence>
<evidence type="ECO:0000256" key="5">
    <source>
        <dbReference type="ARBA" id="ARBA00022692"/>
    </source>
</evidence>
<dbReference type="RefSeq" id="WP_110128116.1">
    <property type="nucleotide sequence ID" value="NZ_QHLY01000012.1"/>
</dbReference>
<name>A0A317ZTH6_9MICO</name>
<keyword evidence="6 8" id="KW-1133">Transmembrane helix</keyword>
<dbReference type="GO" id="GO:0033214">
    <property type="term" value="P:siderophore-iron import into cell"/>
    <property type="evidence" value="ECO:0007669"/>
    <property type="project" value="TreeGrafter"/>
</dbReference>
<feature type="transmembrane region" description="Helical" evidence="8">
    <location>
        <begin position="72"/>
        <end position="90"/>
    </location>
</feature>
<comment type="subcellular location">
    <subcellularLocation>
        <location evidence="1">Cell membrane</location>
        <topology evidence="1">Multi-pass membrane protein</topology>
    </subcellularLocation>
</comment>
<keyword evidence="7 8" id="KW-0472">Membrane</keyword>
<keyword evidence="3" id="KW-0813">Transport</keyword>
<evidence type="ECO:0000256" key="4">
    <source>
        <dbReference type="ARBA" id="ARBA00022475"/>
    </source>
</evidence>
<feature type="transmembrane region" description="Helical" evidence="8">
    <location>
        <begin position="210"/>
        <end position="232"/>
    </location>
</feature>
<protein>
    <submittedName>
        <fullName evidence="9">Transporter permease</fullName>
    </submittedName>
</protein>
<evidence type="ECO:0000256" key="3">
    <source>
        <dbReference type="ARBA" id="ARBA00022448"/>
    </source>
</evidence>
<reference evidence="9 10" key="1">
    <citation type="submission" date="2018-05" db="EMBL/GenBank/DDBJ databases">
        <title>Genetic diversity of glacier-inhabiting Cryobacterium bacteria in China and description of Cryobacterium mengkeensis sp. nov. and Arthrobacter glacialis sp. nov.</title>
        <authorList>
            <person name="Liu Q."/>
            <person name="Xin Y.-H."/>
        </authorList>
    </citation>
    <scope>NUCLEOTIDE SEQUENCE [LARGE SCALE GENOMIC DNA]</scope>
    <source>
        <strain evidence="9 10">SK-1</strain>
    </source>
</reference>
<feature type="transmembrane region" description="Helical" evidence="8">
    <location>
        <begin position="320"/>
        <end position="341"/>
    </location>
</feature>
<dbReference type="PANTHER" id="PTHR30472">
    <property type="entry name" value="FERRIC ENTEROBACTIN TRANSPORT SYSTEM PERMEASE PROTEIN"/>
    <property type="match status" value="1"/>
</dbReference>
<feature type="transmembrane region" description="Helical" evidence="8">
    <location>
        <begin position="20"/>
        <end position="39"/>
    </location>
</feature>
<feature type="transmembrane region" description="Helical" evidence="8">
    <location>
        <begin position="102"/>
        <end position="121"/>
    </location>
</feature>
<dbReference type="InterPro" id="IPR037294">
    <property type="entry name" value="ABC_BtuC-like"/>
</dbReference>
<dbReference type="GO" id="GO:0022857">
    <property type="term" value="F:transmembrane transporter activity"/>
    <property type="evidence" value="ECO:0007669"/>
    <property type="project" value="InterPro"/>
</dbReference>
<dbReference type="InterPro" id="IPR000522">
    <property type="entry name" value="ABC_transptr_permease_BtuC"/>
</dbReference>
<dbReference type="AlphaFoldDB" id="A0A317ZTH6"/>
<evidence type="ECO:0000256" key="8">
    <source>
        <dbReference type="SAM" id="Phobius"/>
    </source>
</evidence>
<evidence type="ECO:0000256" key="2">
    <source>
        <dbReference type="ARBA" id="ARBA00007935"/>
    </source>
</evidence>
<dbReference type="SUPFAM" id="SSF81345">
    <property type="entry name" value="ABC transporter involved in vitamin B12 uptake, BtuC"/>
    <property type="match status" value="1"/>
</dbReference>
<dbReference type="GO" id="GO:0005886">
    <property type="term" value="C:plasma membrane"/>
    <property type="evidence" value="ECO:0007669"/>
    <property type="project" value="UniProtKB-SubCell"/>
</dbReference>
<comment type="caution">
    <text evidence="9">The sequence shown here is derived from an EMBL/GenBank/DDBJ whole genome shotgun (WGS) entry which is preliminary data.</text>
</comment>
<feature type="transmembrane region" description="Helical" evidence="8">
    <location>
        <begin position="252"/>
        <end position="283"/>
    </location>
</feature>
<dbReference type="Gene3D" id="1.10.3470.10">
    <property type="entry name" value="ABC transporter involved in vitamin B12 uptake, BtuC"/>
    <property type="match status" value="1"/>
</dbReference>
<gene>
    <name evidence="9" type="ORF">CTB96_17790</name>
</gene>
<organism evidence="9 10">
    <name type="scientific">Cryobacterium arcticum</name>
    <dbReference type="NCBI Taxonomy" id="670052"/>
    <lineage>
        <taxon>Bacteria</taxon>
        <taxon>Bacillati</taxon>
        <taxon>Actinomycetota</taxon>
        <taxon>Actinomycetes</taxon>
        <taxon>Micrococcales</taxon>
        <taxon>Microbacteriaceae</taxon>
        <taxon>Cryobacterium</taxon>
    </lineage>
</organism>
<dbReference type="EMBL" id="QHLY01000012">
    <property type="protein sequence ID" value="PXA68449.1"/>
    <property type="molecule type" value="Genomic_DNA"/>
</dbReference>